<keyword evidence="1" id="KW-1133">Transmembrane helix</keyword>
<dbReference type="InParanoid" id="A0A059BAH0"/>
<dbReference type="AlphaFoldDB" id="A0A059BAH0"/>
<keyword evidence="1" id="KW-0812">Transmembrane</keyword>
<accession>A0A059BAH0</accession>
<dbReference type="Gramene" id="KCW62876">
    <property type="protein sequence ID" value="KCW62876"/>
    <property type="gene ID" value="EUGRSUZ_G00472"/>
</dbReference>
<evidence type="ECO:0000256" key="1">
    <source>
        <dbReference type="SAM" id="Phobius"/>
    </source>
</evidence>
<name>A0A059BAH0_EUCGR</name>
<protein>
    <submittedName>
        <fullName evidence="2">Uncharacterized protein</fullName>
    </submittedName>
</protein>
<sequence length="92" mass="10779">MYGPDLEIRRKTRRRKLRKLAMLGLNAAVVSLVTTLATPLVATAEEWRSAAMDRGGRESKGEERRLYSFHGILTWYQTTEYFLPMRCRLMER</sequence>
<keyword evidence="1" id="KW-0472">Membrane</keyword>
<organism evidence="2">
    <name type="scientific">Eucalyptus grandis</name>
    <name type="common">Flooded gum</name>
    <dbReference type="NCBI Taxonomy" id="71139"/>
    <lineage>
        <taxon>Eukaryota</taxon>
        <taxon>Viridiplantae</taxon>
        <taxon>Streptophyta</taxon>
        <taxon>Embryophyta</taxon>
        <taxon>Tracheophyta</taxon>
        <taxon>Spermatophyta</taxon>
        <taxon>Magnoliopsida</taxon>
        <taxon>eudicotyledons</taxon>
        <taxon>Gunneridae</taxon>
        <taxon>Pentapetalae</taxon>
        <taxon>rosids</taxon>
        <taxon>malvids</taxon>
        <taxon>Myrtales</taxon>
        <taxon>Myrtaceae</taxon>
        <taxon>Myrtoideae</taxon>
        <taxon>Eucalypteae</taxon>
        <taxon>Eucalyptus</taxon>
    </lineage>
</organism>
<dbReference type="EMBL" id="KK198759">
    <property type="protein sequence ID" value="KCW62876.1"/>
    <property type="molecule type" value="Genomic_DNA"/>
</dbReference>
<reference evidence="2" key="1">
    <citation type="submission" date="2013-07" db="EMBL/GenBank/DDBJ databases">
        <title>The genome of Eucalyptus grandis.</title>
        <authorList>
            <person name="Schmutz J."/>
            <person name="Hayes R."/>
            <person name="Myburg A."/>
            <person name="Tuskan G."/>
            <person name="Grattapaglia D."/>
            <person name="Rokhsar D.S."/>
        </authorList>
    </citation>
    <scope>NUCLEOTIDE SEQUENCE</scope>
    <source>
        <tissue evidence="2">Leaf extractions</tissue>
    </source>
</reference>
<proteinExistence type="predicted"/>
<feature type="transmembrane region" description="Helical" evidence="1">
    <location>
        <begin position="20"/>
        <end position="42"/>
    </location>
</feature>
<evidence type="ECO:0000313" key="2">
    <source>
        <dbReference type="EMBL" id="KCW62876.1"/>
    </source>
</evidence>
<gene>
    <name evidence="2" type="ORF">EUGRSUZ_G00472</name>
</gene>